<accession>A0A2T4BRD7</accession>
<protein>
    <submittedName>
        <fullName evidence="2">Uncharacterized protein</fullName>
    </submittedName>
</protein>
<feature type="compositionally biased region" description="Basic and acidic residues" evidence="1">
    <location>
        <begin position="242"/>
        <end position="253"/>
    </location>
</feature>
<feature type="compositionally biased region" description="Polar residues" evidence="1">
    <location>
        <begin position="254"/>
        <end position="263"/>
    </location>
</feature>
<dbReference type="AlphaFoldDB" id="A0A2T4BRD7"/>
<sequence>MYARNDCPTALWNDERTVTSNARRAGKSSGFIYSLTRPRCHYGQWLQEARPVDRLVAVADVGKLASHGAVPSHSVNSWGKPKMWASIHLYANPWRRSSGESNVVMSDAQCMTSRLISGALGRANRCPHSFAVDQLRFDQAASHCQLGIQSTLSRRTASGTRHYGRLRYKPATQFEAIGDRIHKLRWAIRSETVEVQANITSTQTTLAVSPSAQSCIYDGQQHSSAKEGFRLNRTRGGISIDPTKDGLRRHVSIDHSSSARSPQ</sequence>
<dbReference type="EMBL" id="KZ679145">
    <property type="protein sequence ID" value="PTB71882.1"/>
    <property type="molecule type" value="Genomic_DNA"/>
</dbReference>
<feature type="region of interest" description="Disordered" evidence="1">
    <location>
        <begin position="234"/>
        <end position="263"/>
    </location>
</feature>
<proteinExistence type="predicted"/>
<evidence type="ECO:0000256" key="1">
    <source>
        <dbReference type="SAM" id="MobiDB-lite"/>
    </source>
</evidence>
<name>A0A2T4BRD7_TRILO</name>
<evidence type="ECO:0000313" key="3">
    <source>
        <dbReference type="Proteomes" id="UP000240760"/>
    </source>
</evidence>
<dbReference type="Proteomes" id="UP000240760">
    <property type="component" value="Unassembled WGS sequence"/>
</dbReference>
<keyword evidence="3" id="KW-1185">Reference proteome</keyword>
<gene>
    <name evidence="2" type="ORF">M440DRAFT_1406168</name>
</gene>
<organism evidence="2 3">
    <name type="scientific">Trichoderma longibrachiatum ATCC 18648</name>
    <dbReference type="NCBI Taxonomy" id="983965"/>
    <lineage>
        <taxon>Eukaryota</taxon>
        <taxon>Fungi</taxon>
        <taxon>Dikarya</taxon>
        <taxon>Ascomycota</taxon>
        <taxon>Pezizomycotina</taxon>
        <taxon>Sordariomycetes</taxon>
        <taxon>Hypocreomycetidae</taxon>
        <taxon>Hypocreales</taxon>
        <taxon>Hypocreaceae</taxon>
        <taxon>Trichoderma</taxon>
    </lineage>
</organism>
<reference evidence="2 3" key="1">
    <citation type="submission" date="2016-07" db="EMBL/GenBank/DDBJ databases">
        <title>Multiple horizontal gene transfer events from other fungi enriched the ability of initially mycotrophic Trichoderma (Ascomycota) to feed on dead plant biomass.</title>
        <authorList>
            <consortium name="DOE Joint Genome Institute"/>
            <person name="Aerts A."/>
            <person name="Atanasova L."/>
            <person name="Chenthamara K."/>
            <person name="Zhang J."/>
            <person name="Grujic M."/>
            <person name="Henrissat B."/>
            <person name="Kuo A."/>
            <person name="Salamov A."/>
            <person name="Lipzen A."/>
            <person name="Labutti K."/>
            <person name="Barry K."/>
            <person name="Miao Y."/>
            <person name="Rahimi M.J."/>
            <person name="Shen Q."/>
            <person name="Grigoriev I.V."/>
            <person name="Kubicek C.P."/>
            <person name="Druzhinina I.S."/>
        </authorList>
    </citation>
    <scope>NUCLEOTIDE SEQUENCE [LARGE SCALE GENOMIC DNA]</scope>
    <source>
        <strain evidence="2 3">ATCC 18648</strain>
    </source>
</reference>
<evidence type="ECO:0000313" key="2">
    <source>
        <dbReference type="EMBL" id="PTB71882.1"/>
    </source>
</evidence>